<name>A0A5C9AC35_ECOLX</name>
<comment type="caution">
    <text evidence="2">The sequence shown here is derived from an EMBL/GenBank/DDBJ whole genome shotgun (WGS) entry which is preliminary data.</text>
</comment>
<dbReference type="Proteomes" id="UP000321461">
    <property type="component" value="Unassembled WGS sequence"/>
</dbReference>
<dbReference type="EMBL" id="VSBS01001921">
    <property type="protein sequence ID" value="TXS97679.1"/>
    <property type="molecule type" value="Genomic_DNA"/>
</dbReference>
<keyword evidence="1" id="KW-1133">Transmembrane helix</keyword>
<keyword evidence="1" id="KW-0812">Transmembrane</keyword>
<organism evidence="2 3">
    <name type="scientific">Escherichia coli</name>
    <dbReference type="NCBI Taxonomy" id="562"/>
    <lineage>
        <taxon>Bacteria</taxon>
        <taxon>Pseudomonadati</taxon>
        <taxon>Pseudomonadota</taxon>
        <taxon>Gammaproteobacteria</taxon>
        <taxon>Enterobacterales</taxon>
        <taxon>Enterobacteriaceae</taxon>
        <taxon>Escherichia</taxon>
    </lineage>
</organism>
<evidence type="ECO:0000313" key="3">
    <source>
        <dbReference type="Proteomes" id="UP000321461"/>
    </source>
</evidence>
<keyword evidence="1" id="KW-0472">Membrane</keyword>
<feature type="non-terminal residue" evidence="2">
    <location>
        <position position="1"/>
    </location>
</feature>
<feature type="transmembrane region" description="Helical" evidence="1">
    <location>
        <begin position="50"/>
        <end position="76"/>
    </location>
</feature>
<evidence type="ECO:0000256" key="1">
    <source>
        <dbReference type="SAM" id="Phobius"/>
    </source>
</evidence>
<evidence type="ECO:0000313" key="2">
    <source>
        <dbReference type="EMBL" id="TXS97679.1"/>
    </source>
</evidence>
<sequence length="92" mass="9898">TSIILFGGGLYIASWMAPATNEVFQKFGTNPDASVMYSSLNPSANPFTGLFAALSHVGIIGYVMAGILLLSIGYLIKQKSRRQIETDLEKAL</sequence>
<gene>
    <name evidence="2" type="ORF">FWK02_31980</name>
</gene>
<proteinExistence type="predicted"/>
<accession>A0A5C9AC35</accession>
<reference evidence="2 3" key="1">
    <citation type="submission" date="2019-08" db="EMBL/GenBank/DDBJ databases">
        <title>Whole genome analysis of cultivated E. coli strains isolated from CD patients and healthy donors.</title>
        <authorList>
            <person name="Siniagina M.N."/>
            <person name="Markelova M.I."/>
            <person name="Laikov A.V."/>
            <person name="Boulygina E.A."/>
            <person name="Khusnutdinova D.R."/>
            <person name="Kharchenko A."/>
            <person name="Grigoryeva T.V."/>
        </authorList>
    </citation>
    <scope>NUCLEOTIDE SEQUENCE [LARGE SCALE GENOMIC DNA]</scope>
    <source>
        <strain evidence="2 3">3_77_5</strain>
    </source>
</reference>
<protein>
    <submittedName>
        <fullName evidence="2">PTS galactitol transporter subunit IIC</fullName>
    </submittedName>
</protein>
<dbReference type="AlphaFoldDB" id="A0A5C9AC35"/>